<name>A0A7C8HYK8_9PLEO</name>
<dbReference type="GO" id="GO:0008193">
    <property type="term" value="F:tRNA guanylyltransferase activity"/>
    <property type="evidence" value="ECO:0007669"/>
    <property type="project" value="UniProtKB-EC"/>
</dbReference>
<keyword evidence="12" id="KW-0342">GTP-binding</keyword>
<evidence type="ECO:0000256" key="6">
    <source>
        <dbReference type="ARBA" id="ARBA00022679"/>
    </source>
</evidence>
<feature type="compositionally biased region" description="Low complexity" evidence="15">
    <location>
        <begin position="722"/>
        <end position="733"/>
    </location>
</feature>
<dbReference type="GO" id="GO:0005525">
    <property type="term" value="F:GTP binding"/>
    <property type="evidence" value="ECO:0007669"/>
    <property type="project" value="UniProtKB-KW"/>
</dbReference>
<comment type="similarity">
    <text evidence="3">Belongs to the tRNA(His) guanylyltransferase family.</text>
</comment>
<comment type="cofactor">
    <cofactor evidence="1">
        <name>Mg(2+)</name>
        <dbReference type="ChEBI" id="CHEBI:18420"/>
    </cofactor>
</comment>
<keyword evidence="7" id="KW-0819">tRNA processing</keyword>
<keyword evidence="6" id="KW-0808">Transferase</keyword>
<evidence type="ECO:0000313" key="18">
    <source>
        <dbReference type="EMBL" id="KAF2865114.1"/>
    </source>
</evidence>
<dbReference type="FunFam" id="3.30.70.3000:FF:000001">
    <property type="entry name" value="tRNA(His) guanylyltransferase"/>
    <property type="match status" value="1"/>
</dbReference>
<dbReference type="InterPro" id="IPR025845">
    <property type="entry name" value="Thg1_C_dom"/>
</dbReference>
<dbReference type="PANTHER" id="PTHR12729">
    <property type="entry name" value="TRNA(HIS) GUANYLYLTRANSFERASE-RELATED"/>
    <property type="match status" value="1"/>
</dbReference>
<keyword evidence="9" id="KW-0479">Metal-binding</keyword>
<dbReference type="InterPro" id="IPR038469">
    <property type="entry name" value="tRNAHis_GuaTrfase_Thg1_sf"/>
</dbReference>
<evidence type="ECO:0000256" key="12">
    <source>
        <dbReference type="ARBA" id="ARBA00023134"/>
    </source>
</evidence>
<feature type="compositionally biased region" description="Basic residues" evidence="15">
    <location>
        <begin position="595"/>
        <end position="607"/>
    </location>
</feature>
<evidence type="ECO:0000256" key="7">
    <source>
        <dbReference type="ARBA" id="ARBA00022694"/>
    </source>
</evidence>
<evidence type="ECO:0000259" key="16">
    <source>
        <dbReference type="Pfam" id="PF04446"/>
    </source>
</evidence>
<dbReference type="OrthoDB" id="62560at2759"/>
<dbReference type="Pfam" id="PF14413">
    <property type="entry name" value="Thg1C"/>
    <property type="match status" value="1"/>
</dbReference>
<evidence type="ECO:0000256" key="15">
    <source>
        <dbReference type="SAM" id="MobiDB-lite"/>
    </source>
</evidence>
<feature type="compositionally biased region" description="Polar residues" evidence="15">
    <location>
        <begin position="506"/>
        <end position="515"/>
    </location>
</feature>
<evidence type="ECO:0000256" key="8">
    <source>
        <dbReference type="ARBA" id="ARBA00022695"/>
    </source>
</evidence>
<feature type="compositionally biased region" description="Low complexity" evidence="15">
    <location>
        <begin position="653"/>
        <end position="681"/>
    </location>
</feature>
<feature type="compositionally biased region" description="Polar residues" evidence="15">
    <location>
        <begin position="454"/>
        <end position="466"/>
    </location>
</feature>
<gene>
    <name evidence="18" type="ORF">BDV95DRAFT_612902</name>
</gene>
<keyword evidence="8" id="KW-0548">Nucleotidyltransferase</keyword>
<evidence type="ECO:0000256" key="5">
    <source>
        <dbReference type="ARBA" id="ARBA00015443"/>
    </source>
</evidence>
<feature type="region of interest" description="Disordered" evidence="15">
    <location>
        <begin position="286"/>
        <end position="777"/>
    </location>
</feature>
<dbReference type="EMBL" id="JAADJZ010000036">
    <property type="protein sequence ID" value="KAF2865114.1"/>
    <property type="molecule type" value="Genomic_DNA"/>
</dbReference>
<comment type="function">
    <text evidence="2">Adds a GMP to the 5'-end of tRNA(His) after transcription and RNase P cleavage.</text>
</comment>
<feature type="compositionally biased region" description="Low complexity" evidence="15">
    <location>
        <begin position="427"/>
        <end position="453"/>
    </location>
</feature>
<feature type="domain" description="tRNAHis guanylyltransferase catalytic" evidence="16">
    <location>
        <begin position="65"/>
        <end position="180"/>
    </location>
</feature>
<evidence type="ECO:0000259" key="17">
    <source>
        <dbReference type="Pfam" id="PF14413"/>
    </source>
</evidence>
<evidence type="ECO:0000256" key="13">
    <source>
        <dbReference type="ARBA" id="ARBA00032480"/>
    </source>
</evidence>
<feature type="compositionally biased region" description="Pro residues" evidence="15">
    <location>
        <begin position="690"/>
        <end position="700"/>
    </location>
</feature>
<feature type="compositionally biased region" description="Low complexity" evidence="15">
    <location>
        <begin position="701"/>
        <end position="715"/>
    </location>
</feature>
<evidence type="ECO:0000256" key="14">
    <source>
        <dbReference type="ARBA" id="ARBA00047281"/>
    </source>
</evidence>
<keyword evidence="19" id="KW-1185">Reference proteome</keyword>
<organism evidence="18 19">
    <name type="scientific">Massariosphaeria phaeospora</name>
    <dbReference type="NCBI Taxonomy" id="100035"/>
    <lineage>
        <taxon>Eukaryota</taxon>
        <taxon>Fungi</taxon>
        <taxon>Dikarya</taxon>
        <taxon>Ascomycota</taxon>
        <taxon>Pezizomycotina</taxon>
        <taxon>Dothideomycetes</taxon>
        <taxon>Pleosporomycetidae</taxon>
        <taxon>Pleosporales</taxon>
        <taxon>Pleosporales incertae sedis</taxon>
        <taxon>Massariosphaeria</taxon>
    </lineage>
</organism>
<evidence type="ECO:0000313" key="19">
    <source>
        <dbReference type="Proteomes" id="UP000481861"/>
    </source>
</evidence>
<evidence type="ECO:0000256" key="9">
    <source>
        <dbReference type="ARBA" id="ARBA00022723"/>
    </source>
</evidence>
<dbReference type="EC" id="2.7.7.79" evidence="4"/>
<feature type="compositionally biased region" description="Basic and acidic residues" evidence="15">
    <location>
        <begin position="516"/>
        <end position="529"/>
    </location>
</feature>
<proteinExistence type="inferred from homology"/>
<reference evidence="18 19" key="1">
    <citation type="submission" date="2020-01" db="EMBL/GenBank/DDBJ databases">
        <authorList>
            <consortium name="DOE Joint Genome Institute"/>
            <person name="Haridas S."/>
            <person name="Albert R."/>
            <person name="Binder M."/>
            <person name="Bloem J."/>
            <person name="Labutti K."/>
            <person name="Salamov A."/>
            <person name="Andreopoulos B."/>
            <person name="Baker S.E."/>
            <person name="Barry K."/>
            <person name="Bills G."/>
            <person name="Bluhm B.H."/>
            <person name="Cannon C."/>
            <person name="Castanera R."/>
            <person name="Culley D.E."/>
            <person name="Daum C."/>
            <person name="Ezra D."/>
            <person name="Gonzalez J.B."/>
            <person name="Henrissat B."/>
            <person name="Kuo A."/>
            <person name="Liang C."/>
            <person name="Lipzen A."/>
            <person name="Lutzoni F."/>
            <person name="Magnuson J."/>
            <person name="Mondo S."/>
            <person name="Nolan M."/>
            <person name="Ohm R."/>
            <person name="Pangilinan J."/>
            <person name="Park H.-J.H."/>
            <person name="Ramirez L."/>
            <person name="Alfaro M."/>
            <person name="Sun H."/>
            <person name="Tritt A."/>
            <person name="Yoshinaga Y."/>
            <person name="Zwiers L.-H.L."/>
            <person name="Turgeon B.G."/>
            <person name="Goodwin S.B."/>
            <person name="Spatafora J.W."/>
            <person name="Crous P.W."/>
            <person name="Grigoriev I.V."/>
        </authorList>
    </citation>
    <scope>NUCLEOTIDE SEQUENCE [LARGE SCALE GENOMIC DNA]</scope>
    <source>
        <strain evidence="18 19">CBS 611.86</strain>
    </source>
</reference>
<dbReference type="Pfam" id="PF04446">
    <property type="entry name" value="Thg1"/>
    <property type="match status" value="1"/>
</dbReference>
<evidence type="ECO:0000256" key="11">
    <source>
        <dbReference type="ARBA" id="ARBA00022842"/>
    </source>
</evidence>
<sequence>MAWPGQGLKFEPTTSQPEPSTLAPFDYRPTDRQFPLASARPRLFHGTGFQRRTRAGQGPMANSKYEYVRAFELPDVLLANTWIVVRIDGRGFSKLTAKYKFTKPNDKRALDLMNAAAEAVMKELPDLVLAYGNSDEFSKLTTTIASTFTSYYTHLWRTYFPDTPLTPPLPSFDGRAVCYPSDQNLRDYMSWRQVDCHINNLYNTTFWTLVQQGGIDARTAEQELSGTVSSDKNEILFSRFGVNYNNEPEIFRKGSVLYRDFFPISTPAVPTLTQTTISTLECPRPRRRSTLTRPMSQPLERTLPVLLKDSLPSSAASTPRGPTFLSTSRTPSPPSTPSSMSIPAFPYPLRSNHHDNFPQTFMPVPPPSNGSASTTGKKPLPMLTPIPLAPPTLKPSTKPPASLNPPNPTTHANTSPLASPDTHFPIPARTSSSPSKHSASASLPPSTSASTSTIRPLTSSAANSRPQLKHRSPSLSILEGTRAGPPPIPLRISSIPIDNKPRKLSLPSQTSFSQLHKSDEKENLDRDRPTTPAAPLQTMKELPSPPVDDDTQTRNAVMGDGPQNWVASAPSWDAEPSVSAREQSILSLGSPLRGERRRGRAHSHSRLHSAPASSYLVSPSPPGQQHQQWTSGNGNGDGNGNGNGTGETQWLHTPTSASASVSPTPYTQLATSPSSSLSTAAGHHRHHHPPGTPSPLPPTLPLKSTSRSSPHPTTTNAAVSQPTSKPNPKPTNTLLPAETETGSWASGTHHHQHPQHTHSQPLSKTQRDKDRKKRSKARIVVEHVDVIKDEFWVKRPWILGGGTGAG</sequence>
<evidence type="ECO:0000256" key="10">
    <source>
        <dbReference type="ARBA" id="ARBA00022741"/>
    </source>
</evidence>
<feature type="compositionally biased region" description="Gly residues" evidence="15">
    <location>
        <begin position="633"/>
        <end position="645"/>
    </location>
</feature>
<dbReference type="InterPro" id="IPR024956">
    <property type="entry name" value="tRNAHis_GuaTrfase_cat"/>
</dbReference>
<feature type="compositionally biased region" description="Pro residues" evidence="15">
    <location>
        <begin position="382"/>
        <end position="393"/>
    </location>
</feature>
<feature type="domain" description="Thg1 C-terminal" evidence="17">
    <location>
        <begin position="183"/>
        <end position="260"/>
    </location>
</feature>
<protein>
    <recommendedName>
        <fullName evidence="5">tRNA(His) guanylyltransferase</fullName>
        <ecNumber evidence="4">2.7.7.79</ecNumber>
    </recommendedName>
    <alternativeName>
        <fullName evidence="13">tRNA-histidine guanylyltransferase</fullName>
    </alternativeName>
</protein>
<evidence type="ECO:0000256" key="2">
    <source>
        <dbReference type="ARBA" id="ARBA00002939"/>
    </source>
</evidence>
<comment type="catalytic activity">
    <reaction evidence="14">
        <text>a 5'-end ribonucleotide-tRNA(His) + GTP + ATP + H2O = a 5'-end phospho-guanosine-ribonucleotide-tRNA(His) + AMP + 2 diphosphate + H(+)</text>
        <dbReference type="Rhea" id="RHEA:54564"/>
        <dbReference type="Rhea" id="RHEA-COMP:14193"/>
        <dbReference type="Rhea" id="RHEA-COMP:14917"/>
        <dbReference type="ChEBI" id="CHEBI:15377"/>
        <dbReference type="ChEBI" id="CHEBI:15378"/>
        <dbReference type="ChEBI" id="CHEBI:30616"/>
        <dbReference type="ChEBI" id="CHEBI:33019"/>
        <dbReference type="ChEBI" id="CHEBI:37565"/>
        <dbReference type="ChEBI" id="CHEBI:138282"/>
        <dbReference type="ChEBI" id="CHEBI:141847"/>
        <dbReference type="ChEBI" id="CHEBI:456215"/>
        <dbReference type="EC" id="2.7.7.79"/>
    </reaction>
</comment>
<comment type="caution">
    <text evidence="18">The sequence shown here is derived from an EMBL/GenBank/DDBJ whole genome shotgun (WGS) entry which is preliminary data.</text>
</comment>
<dbReference type="GO" id="GO:0006400">
    <property type="term" value="P:tRNA modification"/>
    <property type="evidence" value="ECO:0007669"/>
    <property type="project" value="InterPro"/>
</dbReference>
<feature type="region of interest" description="Disordered" evidence="15">
    <location>
        <begin position="1"/>
        <end position="27"/>
    </location>
</feature>
<dbReference type="Gene3D" id="3.30.70.3000">
    <property type="match status" value="2"/>
</dbReference>
<feature type="compositionally biased region" description="Polar residues" evidence="15">
    <location>
        <begin position="611"/>
        <end position="631"/>
    </location>
</feature>
<keyword evidence="11" id="KW-0460">Magnesium</keyword>
<dbReference type="Proteomes" id="UP000481861">
    <property type="component" value="Unassembled WGS sequence"/>
</dbReference>
<accession>A0A7C8HYK8</accession>
<dbReference type="AlphaFoldDB" id="A0A7C8HYK8"/>
<dbReference type="PANTHER" id="PTHR12729:SF6">
    <property type="entry name" value="TRNA(HIS) GUANYLYLTRANSFERASE-RELATED"/>
    <property type="match status" value="1"/>
</dbReference>
<evidence type="ECO:0000256" key="3">
    <source>
        <dbReference type="ARBA" id="ARBA00010113"/>
    </source>
</evidence>
<dbReference type="InterPro" id="IPR007537">
    <property type="entry name" value="tRNAHis_GuaTrfase_Thg1"/>
</dbReference>
<keyword evidence="10" id="KW-0547">Nucleotide-binding</keyword>
<evidence type="ECO:0000256" key="4">
    <source>
        <dbReference type="ARBA" id="ARBA00012511"/>
    </source>
</evidence>
<evidence type="ECO:0000256" key="1">
    <source>
        <dbReference type="ARBA" id="ARBA00001946"/>
    </source>
</evidence>
<dbReference type="GO" id="GO:0000287">
    <property type="term" value="F:magnesium ion binding"/>
    <property type="evidence" value="ECO:0007669"/>
    <property type="project" value="InterPro"/>
</dbReference>